<organism evidence="8 9">
    <name type="scientific">Luteococcus japonicus LSP_Lj1</name>
    <dbReference type="NCBI Taxonomy" id="1255658"/>
    <lineage>
        <taxon>Bacteria</taxon>
        <taxon>Bacillati</taxon>
        <taxon>Actinomycetota</taxon>
        <taxon>Actinomycetes</taxon>
        <taxon>Propionibacteriales</taxon>
        <taxon>Propionibacteriaceae</taxon>
        <taxon>Luteococcus</taxon>
    </lineage>
</organism>
<dbReference type="PANTHER" id="PTHR45663:SF11">
    <property type="entry name" value="GEO12009P1"/>
    <property type="match status" value="1"/>
</dbReference>
<keyword evidence="5" id="KW-0676">Redox-active center</keyword>
<dbReference type="Proteomes" id="UP000188342">
    <property type="component" value="Unassembled WGS sequence"/>
</dbReference>
<dbReference type="InterPro" id="IPR005746">
    <property type="entry name" value="Thioredoxin"/>
</dbReference>
<dbReference type="PROSITE" id="PS51352">
    <property type="entry name" value="THIOREDOXIN_2"/>
    <property type="match status" value="1"/>
</dbReference>
<keyword evidence="4" id="KW-1015">Disulfide bond</keyword>
<dbReference type="SUPFAM" id="SSF52833">
    <property type="entry name" value="Thioredoxin-like"/>
    <property type="match status" value="1"/>
</dbReference>
<dbReference type="STRING" id="1255658.FM114_08805"/>
<dbReference type="PANTHER" id="PTHR45663">
    <property type="entry name" value="GEO12009P1"/>
    <property type="match status" value="1"/>
</dbReference>
<evidence type="ECO:0000313" key="8">
    <source>
        <dbReference type="EMBL" id="SJN34055.1"/>
    </source>
</evidence>
<dbReference type="EMBL" id="FUKQ01000034">
    <property type="protein sequence ID" value="SJN34055.1"/>
    <property type="molecule type" value="Genomic_DNA"/>
</dbReference>
<dbReference type="GO" id="GO:0005829">
    <property type="term" value="C:cytosol"/>
    <property type="evidence" value="ECO:0007669"/>
    <property type="project" value="TreeGrafter"/>
</dbReference>
<evidence type="ECO:0000256" key="4">
    <source>
        <dbReference type="ARBA" id="ARBA00023157"/>
    </source>
</evidence>
<keyword evidence="2" id="KW-0813">Transport</keyword>
<evidence type="ECO:0000256" key="1">
    <source>
        <dbReference type="ARBA" id="ARBA00008987"/>
    </source>
</evidence>
<dbReference type="OrthoDB" id="9790390at2"/>
<keyword evidence="3" id="KW-0249">Electron transport</keyword>
<dbReference type="FunFam" id="3.40.30.10:FF:000001">
    <property type="entry name" value="Thioredoxin"/>
    <property type="match status" value="1"/>
</dbReference>
<dbReference type="InterPro" id="IPR017937">
    <property type="entry name" value="Thioredoxin_CS"/>
</dbReference>
<dbReference type="RefSeq" id="WP_094764798.1">
    <property type="nucleotide sequence ID" value="NZ_FUKQ01000034.1"/>
</dbReference>
<evidence type="ECO:0000256" key="5">
    <source>
        <dbReference type="ARBA" id="ARBA00023284"/>
    </source>
</evidence>
<dbReference type="GO" id="GO:0045454">
    <property type="term" value="P:cell redox homeostasis"/>
    <property type="evidence" value="ECO:0007669"/>
    <property type="project" value="TreeGrafter"/>
</dbReference>
<dbReference type="GO" id="GO:0015035">
    <property type="term" value="F:protein-disulfide reductase activity"/>
    <property type="evidence" value="ECO:0007669"/>
    <property type="project" value="UniProtKB-UniRule"/>
</dbReference>
<accession>A0A1R4JQJ6</accession>
<evidence type="ECO:0000259" key="7">
    <source>
        <dbReference type="PROSITE" id="PS51352"/>
    </source>
</evidence>
<dbReference type="InterPro" id="IPR036249">
    <property type="entry name" value="Thioredoxin-like_sf"/>
</dbReference>
<dbReference type="InterPro" id="IPR013766">
    <property type="entry name" value="Thioredoxin_domain"/>
</dbReference>
<proteinExistence type="inferred from homology"/>
<sequence>MDAHITTCPACNTRNRVPAVAAGVPQCATCHAPLPWIADAHDADFAAVSDSSKLPVLVDLWAPWCGPCKQYSPVLERLAAQYAGRLKLVKVNVDESPATQASFGVQSIPTLVLLRDGQVVARQAGAMSLGALRRWVEPHLD</sequence>
<dbReference type="NCBIfam" id="TIGR01068">
    <property type="entry name" value="thioredoxin"/>
    <property type="match status" value="1"/>
</dbReference>
<name>A0A1R4JQJ6_9ACTN</name>
<gene>
    <name evidence="8" type="ORF">FM114_08805</name>
</gene>
<dbReference type="AlphaFoldDB" id="A0A1R4JQJ6"/>
<dbReference type="CDD" id="cd02947">
    <property type="entry name" value="TRX_family"/>
    <property type="match status" value="1"/>
</dbReference>
<protein>
    <recommendedName>
        <fullName evidence="6">Thioredoxin</fullName>
    </recommendedName>
</protein>
<evidence type="ECO:0000256" key="2">
    <source>
        <dbReference type="ARBA" id="ARBA00022448"/>
    </source>
</evidence>
<dbReference type="PROSITE" id="PS00194">
    <property type="entry name" value="THIOREDOXIN_1"/>
    <property type="match status" value="1"/>
</dbReference>
<feature type="domain" description="Thioredoxin" evidence="7">
    <location>
        <begin position="34"/>
        <end position="141"/>
    </location>
</feature>
<evidence type="ECO:0000313" key="9">
    <source>
        <dbReference type="Proteomes" id="UP000188342"/>
    </source>
</evidence>
<keyword evidence="9" id="KW-1185">Reference proteome</keyword>
<evidence type="ECO:0000256" key="6">
    <source>
        <dbReference type="NCBIfam" id="TIGR01068"/>
    </source>
</evidence>
<dbReference type="Gene3D" id="3.40.30.10">
    <property type="entry name" value="Glutaredoxin"/>
    <property type="match status" value="1"/>
</dbReference>
<dbReference type="Pfam" id="PF00085">
    <property type="entry name" value="Thioredoxin"/>
    <property type="match status" value="1"/>
</dbReference>
<evidence type="ECO:0000256" key="3">
    <source>
        <dbReference type="ARBA" id="ARBA00022982"/>
    </source>
</evidence>
<dbReference type="Gene3D" id="2.30.30.380">
    <property type="entry name" value="Zn-finger domain of Sec23/24"/>
    <property type="match status" value="1"/>
</dbReference>
<reference evidence="8 9" key="1">
    <citation type="submission" date="2017-02" db="EMBL/GenBank/DDBJ databases">
        <authorList>
            <person name="Peterson S.W."/>
        </authorList>
    </citation>
    <scope>NUCLEOTIDE SEQUENCE [LARGE SCALE GENOMIC DNA]</scope>
    <source>
        <strain evidence="8 9">LSP_Lj1</strain>
    </source>
</reference>
<dbReference type="PRINTS" id="PR00421">
    <property type="entry name" value="THIOREDOXIN"/>
</dbReference>
<comment type="similarity">
    <text evidence="1">Belongs to the thioredoxin family.</text>
</comment>